<dbReference type="Proteomes" id="UP000078532">
    <property type="component" value="Unassembled WGS sequence"/>
</dbReference>
<name>A0A1B7LAV3_9FIRM</name>
<sequence>MFSGADGDEELQFFDDRRLYPSGEEEEDFMPPVCCGVRPQVVAAIVSVLLGGGLLREGERVTGIRPCSPPKAWKWAGVLALMRQRERAVDRI</sequence>
<evidence type="ECO:0000313" key="1">
    <source>
        <dbReference type="EMBL" id="OAT79436.1"/>
    </source>
</evidence>
<accession>A0A1B7LAV3</accession>
<dbReference type="EMBL" id="LYVF01000197">
    <property type="protein sequence ID" value="OAT79436.1"/>
    <property type="molecule type" value="Genomic_DNA"/>
</dbReference>
<dbReference type="STRING" id="1838280.A6M21_01530"/>
<organism evidence="1 2">
    <name type="scientific">Desulfotomaculum copahuensis</name>
    <dbReference type="NCBI Taxonomy" id="1838280"/>
    <lineage>
        <taxon>Bacteria</taxon>
        <taxon>Bacillati</taxon>
        <taxon>Bacillota</taxon>
        <taxon>Clostridia</taxon>
        <taxon>Eubacteriales</taxon>
        <taxon>Desulfotomaculaceae</taxon>
        <taxon>Desulfotomaculum</taxon>
    </lineage>
</organism>
<gene>
    <name evidence="1" type="ORF">A6M21_01530</name>
</gene>
<dbReference type="RefSeq" id="WP_066671604.1">
    <property type="nucleotide sequence ID" value="NZ_LYVF01000197.1"/>
</dbReference>
<proteinExistence type="predicted"/>
<evidence type="ECO:0000313" key="2">
    <source>
        <dbReference type="Proteomes" id="UP000078532"/>
    </source>
</evidence>
<reference evidence="1 2" key="1">
    <citation type="submission" date="2016-04" db="EMBL/GenBank/DDBJ databases">
        <authorList>
            <person name="Evans L.H."/>
            <person name="Alamgir A."/>
            <person name="Owens N."/>
            <person name="Weber N.D."/>
            <person name="Virtaneva K."/>
            <person name="Barbian K."/>
            <person name="Babar A."/>
            <person name="Rosenke K."/>
        </authorList>
    </citation>
    <scope>NUCLEOTIDE SEQUENCE [LARGE SCALE GENOMIC DNA]</scope>
    <source>
        <strain evidence="1 2">LMa1</strain>
    </source>
</reference>
<protein>
    <submittedName>
        <fullName evidence="1">Uncharacterized protein</fullName>
    </submittedName>
</protein>
<comment type="caution">
    <text evidence="1">The sequence shown here is derived from an EMBL/GenBank/DDBJ whole genome shotgun (WGS) entry which is preliminary data.</text>
</comment>
<dbReference type="AlphaFoldDB" id="A0A1B7LAV3"/>
<keyword evidence="2" id="KW-1185">Reference proteome</keyword>